<dbReference type="Pfam" id="PF03645">
    <property type="entry name" value="Tctex-1"/>
    <property type="match status" value="1"/>
</dbReference>
<dbReference type="InterPro" id="IPR005334">
    <property type="entry name" value="Tctex-1-like"/>
</dbReference>
<proteinExistence type="inferred from homology"/>
<dbReference type="AlphaFoldDB" id="A0A8E0RPH9"/>
<comment type="similarity">
    <text evidence="1">Belongs to the dynein light chain Tctex-type family.</text>
</comment>
<name>A0A8E0RPH9_9TREM</name>
<sequence length="114" mass="13577">MIRDHCRDMLRVNHSCEHSQCRQVEPDLIRIKDNHDTASYGLVVHTYLVQKGRQTLLVASQTFKELPYDIQCSYTYENNEVVVVVVAYFMRKYLLFRNDVRRLQPNPTLNLLYK</sequence>
<gene>
    <name evidence="2" type="ORF">FBUS_11291</name>
</gene>
<reference evidence="2" key="1">
    <citation type="submission" date="2019-05" db="EMBL/GenBank/DDBJ databases">
        <title>Annotation for the trematode Fasciolopsis buski.</title>
        <authorList>
            <person name="Choi Y.-J."/>
        </authorList>
    </citation>
    <scope>NUCLEOTIDE SEQUENCE</scope>
    <source>
        <strain evidence="2">HT</strain>
        <tissue evidence="2">Whole worm</tissue>
    </source>
</reference>
<dbReference type="Proteomes" id="UP000728185">
    <property type="component" value="Unassembled WGS sequence"/>
</dbReference>
<accession>A0A8E0RPH9</accession>
<evidence type="ECO:0000313" key="3">
    <source>
        <dbReference type="Proteomes" id="UP000728185"/>
    </source>
</evidence>
<evidence type="ECO:0000256" key="1">
    <source>
        <dbReference type="ARBA" id="ARBA00005361"/>
    </source>
</evidence>
<dbReference type="OrthoDB" id="6241670at2759"/>
<keyword evidence="3" id="KW-1185">Reference proteome</keyword>
<dbReference type="Gene3D" id="3.30.1140.40">
    <property type="entry name" value="Tctex-1"/>
    <property type="match status" value="1"/>
</dbReference>
<evidence type="ECO:0000313" key="2">
    <source>
        <dbReference type="EMBL" id="KAA0184487.1"/>
    </source>
</evidence>
<protein>
    <submittedName>
        <fullName evidence="2">Uncharacterized protein</fullName>
    </submittedName>
</protein>
<comment type="caution">
    <text evidence="2">The sequence shown here is derived from an EMBL/GenBank/DDBJ whole genome shotgun (WGS) entry which is preliminary data.</text>
</comment>
<dbReference type="InterPro" id="IPR038586">
    <property type="entry name" value="Tctex-1-like_sf"/>
</dbReference>
<organism evidence="2 3">
    <name type="scientific">Fasciolopsis buskii</name>
    <dbReference type="NCBI Taxonomy" id="27845"/>
    <lineage>
        <taxon>Eukaryota</taxon>
        <taxon>Metazoa</taxon>
        <taxon>Spiralia</taxon>
        <taxon>Lophotrochozoa</taxon>
        <taxon>Platyhelminthes</taxon>
        <taxon>Trematoda</taxon>
        <taxon>Digenea</taxon>
        <taxon>Plagiorchiida</taxon>
        <taxon>Echinostomata</taxon>
        <taxon>Echinostomatoidea</taxon>
        <taxon>Fasciolidae</taxon>
        <taxon>Fasciolopsis</taxon>
    </lineage>
</organism>
<dbReference type="EMBL" id="LUCM01011069">
    <property type="protein sequence ID" value="KAA0184487.1"/>
    <property type="molecule type" value="Genomic_DNA"/>
</dbReference>